<evidence type="ECO:0000256" key="1">
    <source>
        <dbReference type="SAM" id="Phobius"/>
    </source>
</evidence>
<protein>
    <submittedName>
        <fullName evidence="2">HdeD family acid-resistance protein</fullName>
    </submittedName>
</protein>
<feature type="transmembrane region" description="Helical" evidence="1">
    <location>
        <begin position="77"/>
        <end position="97"/>
    </location>
</feature>
<feature type="transmembrane region" description="Helical" evidence="1">
    <location>
        <begin position="103"/>
        <end position="123"/>
    </location>
</feature>
<comment type="caution">
    <text evidence="2">The sequence shown here is derived from an EMBL/GenBank/DDBJ whole genome shotgun (WGS) entry which is preliminary data.</text>
</comment>
<dbReference type="Proteomes" id="UP001331936">
    <property type="component" value="Unassembled WGS sequence"/>
</dbReference>
<dbReference type="InterPro" id="IPR005325">
    <property type="entry name" value="DUF308_memb"/>
</dbReference>
<dbReference type="Pfam" id="PF03729">
    <property type="entry name" value="DUF308"/>
    <property type="match status" value="1"/>
</dbReference>
<accession>A0ABU7JKM2</accession>
<feature type="transmembrane region" description="Helical" evidence="1">
    <location>
        <begin position="161"/>
        <end position="183"/>
    </location>
</feature>
<dbReference type="RefSeq" id="WP_330150009.1">
    <property type="nucleotide sequence ID" value="NZ_JAUZMZ010000001.1"/>
</dbReference>
<dbReference type="PANTHER" id="PTHR34989:SF1">
    <property type="entry name" value="PROTEIN HDED"/>
    <property type="match status" value="1"/>
</dbReference>
<evidence type="ECO:0000313" key="3">
    <source>
        <dbReference type="Proteomes" id="UP001331936"/>
    </source>
</evidence>
<feature type="transmembrane region" description="Helical" evidence="1">
    <location>
        <begin position="46"/>
        <end position="65"/>
    </location>
</feature>
<keyword evidence="1" id="KW-1133">Transmembrane helix</keyword>
<keyword evidence="1" id="KW-0472">Membrane</keyword>
<sequence>MSANSISHPDPFRSLFKQIWWVVLLRGILAVLFGVIALVWPGITVWALVVVFAVYAIVDGVVLAAQSVRDRATLDGWGWWLAMGVVSVVAGLLALFWPAITALALLYLIAFYAIMFGITGIVGGMRFRKVPESGWLWSVIAGVVAVLFGLILLIFPGEGILGLIVVLGIYAILFGVLLIVMAFQVRNSAKKAGIL</sequence>
<feature type="transmembrane region" description="Helical" evidence="1">
    <location>
        <begin position="135"/>
        <end position="155"/>
    </location>
</feature>
<dbReference type="EMBL" id="JAUZMZ010000001">
    <property type="protein sequence ID" value="MEE2030587.1"/>
    <property type="molecule type" value="Genomic_DNA"/>
</dbReference>
<dbReference type="PANTHER" id="PTHR34989">
    <property type="entry name" value="PROTEIN HDED"/>
    <property type="match status" value="1"/>
</dbReference>
<keyword evidence="3" id="KW-1185">Reference proteome</keyword>
<feature type="transmembrane region" description="Helical" evidence="1">
    <location>
        <begin position="20"/>
        <end position="40"/>
    </location>
</feature>
<name>A0ABU7JKM2_9NOCA</name>
<dbReference type="InterPro" id="IPR052712">
    <property type="entry name" value="Acid_resist_chaperone_HdeD"/>
</dbReference>
<gene>
    <name evidence="2" type="ORF">Q8814_00400</name>
</gene>
<proteinExistence type="predicted"/>
<reference evidence="2 3" key="1">
    <citation type="submission" date="2023-08" db="EMBL/GenBank/DDBJ databases">
        <authorList>
            <person name="Girao M."/>
            <person name="Carvalho M.F."/>
        </authorList>
    </citation>
    <scope>NUCLEOTIDE SEQUENCE [LARGE SCALE GENOMIC DNA]</scope>
    <source>
        <strain evidence="2 3">CC-R104</strain>
    </source>
</reference>
<organism evidence="2 3">
    <name type="scientific">Rhodococcus chondri</name>
    <dbReference type="NCBI Taxonomy" id="3065941"/>
    <lineage>
        <taxon>Bacteria</taxon>
        <taxon>Bacillati</taxon>
        <taxon>Actinomycetota</taxon>
        <taxon>Actinomycetes</taxon>
        <taxon>Mycobacteriales</taxon>
        <taxon>Nocardiaceae</taxon>
        <taxon>Rhodococcus</taxon>
    </lineage>
</organism>
<keyword evidence="1" id="KW-0812">Transmembrane</keyword>
<evidence type="ECO:0000313" key="2">
    <source>
        <dbReference type="EMBL" id="MEE2030587.1"/>
    </source>
</evidence>